<comment type="similarity">
    <text evidence="1">Belongs to the CdaR family.</text>
</comment>
<dbReference type="InterPro" id="IPR042070">
    <property type="entry name" value="PucR_C-HTH_sf"/>
</dbReference>
<dbReference type="AlphaFoldDB" id="A0A346XRH4"/>
<keyword evidence="6" id="KW-1185">Reference proteome</keyword>
<dbReference type="Gene3D" id="1.10.10.2840">
    <property type="entry name" value="PucR C-terminal helix-turn-helix domain"/>
    <property type="match status" value="1"/>
</dbReference>
<dbReference type="Proteomes" id="UP000264006">
    <property type="component" value="Chromosome"/>
</dbReference>
<dbReference type="InterPro" id="IPR025751">
    <property type="entry name" value="RsbRD_N_dom"/>
</dbReference>
<dbReference type="InterPro" id="IPR041522">
    <property type="entry name" value="CdaR_GGDEF"/>
</dbReference>
<evidence type="ECO:0000256" key="1">
    <source>
        <dbReference type="ARBA" id="ARBA00006754"/>
    </source>
</evidence>
<evidence type="ECO:0000313" key="5">
    <source>
        <dbReference type="EMBL" id="AXV04821.1"/>
    </source>
</evidence>
<dbReference type="InterPro" id="IPR051448">
    <property type="entry name" value="CdaR-like_regulators"/>
</dbReference>
<dbReference type="PANTHER" id="PTHR33744">
    <property type="entry name" value="CARBOHYDRATE DIACID REGULATOR"/>
    <property type="match status" value="1"/>
</dbReference>
<evidence type="ECO:0000313" key="6">
    <source>
        <dbReference type="Proteomes" id="UP000264006"/>
    </source>
</evidence>
<accession>A0A346XRH4</accession>
<feature type="domain" description="RsbT co-antagonist protein RsbRD N-terminal" evidence="3">
    <location>
        <begin position="47"/>
        <end position="178"/>
    </location>
</feature>
<reference evidence="5 6" key="1">
    <citation type="submission" date="2018-09" db="EMBL/GenBank/DDBJ databases">
        <title>Complete genome sequence of Euzebya sp. DY32-46 isolated from seawater of Pacific Ocean.</title>
        <authorList>
            <person name="Xu L."/>
            <person name="Wu Y.-H."/>
            <person name="Xu X.-W."/>
        </authorList>
    </citation>
    <scope>NUCLEOTIDE SEQUENCE [LARGE SCALE GENOMIC DNA]</scope>
    <source>
        <strain evidence="5 6">DY32-46</strain>
    </source>
</reference>
<evidence type="ECO:0008006" key="7">
    <source>
        <dbReference type="Google" id="ProtNLM"/>
    </source>
</evidence>
<evidence type="ECO:0000259" key="2">
    <source>
        <dbReference type="Pfam" id="PF13556"/>
    </source>
</evidence>
<evidence type="ECO:0000259" key="4">
    <source>
        <dbReference type="Pfam" id="PF17853"/>
    </source>
</evidence>
<name>A0A346XRH4_9ACTN</name>
<dbReference type="PANTHER" id="PTHR33744:SF1">
    <property type="entry name" value="DNA-BINDING TRANSCRIPTIONAL ACTIVATOR ADER"/>
    <property type="match status" value="1"/>
</dbReference>
<dbReference type="RefSeq" id="WP_114589715.1">
    <property type="nucleotide sequence ID" value="NZ_CP031165.1"/>
</dbReference>
<protein>
    <recommendedName>
        <fullName evidence="7">PucR family transcriptional regulator</fullName>
    </recommendedName>
</protein>
<dbReference type="Pfam" id="PF13556">
    <property type="entry name" value="HTH_30"/>
    <property type="match status" value="1"/>
</dbReference>
<organism evidence="5 6">
    <name type="scientific">Euzebya pacifica</name>
    <dbReference type="NCBI Taxonomy" id="1608957"/>
    <lineage>
        <taxon>Bacteria</taxon>
        <taxon>Bacillati</taxon>
        <taxon>Actinomycetota</taxon>
        <taxon>Nitriliruptoria</taxon>
        <taxon>Euzebyales</taxon>
    </lineage>
</organism>
<dbReference type="EMBL" id="CP031165">
    <property type="protein sequence ID" value="AXV04821.1"/>
    <property type="molecule type" value="Genomic_DNA"/>
</dbReference>
<dbReference type="Pfam" id="PF17853">
    <property type="entry name" value="GGDEF_2"/>
    <property type="match status" value="1"/>
</dbReference>
<dbReference type="KEGG" id="euz:DVS28_a0113"/>
<dbReference type="OrthoDB" id="3190266at2"/>
<feature type="domain" description="CdaR GGDEF-like" evidence="4">
    <location>
        <begin position="199"/>
        <end position="307"/>
    </location>
</feature>
<proteinExistence type="inferred from homology"/>
<feature type="domain" description="PucR C-terminal helix-turn-helix" evidence="2">
    <location>
        <begin position="365"/>
        <end position="421"/>
    </location>
</feature>
<dbReference type="Pfam" id="PF14361">
    <property type="entry name" value="RsbRD_N"/>
    <property type="match status" value="1"/>
</dbReference>
<gene>
    <name evidence="5" type="ORF">DVS28_a0113</name>
</gene>
<sequence length="437" mass="48385">MTSRPLQGRLVREDEPGAEEILRLVGVVGDRLQARFPEINDTMNLAIEDAIDVLDDPEILDSMHASVEGNVVTILHLLRQGIPLEHAQPITAATDYARRTAQQGVPSAALRRAYHIGSDDLLNHMFEEIQQLDAEADVKLRLLHHLAGWMHQYVDWITAVVLEVHEEERRHVLQRRASVVSGLVQRVLDGRPVPPADFLNRTGYRLSQVHIAAVAWLAGANQGTDRTADLTEVGHRLAGLLDSHGAPLLVPVDRNAVRIWIGLGQRSDPVDMADLRRRLDVDADVRVALGTPLDGPDGFRRSLEQAEVVKVVPTVASTSVTRAVGWAEDGMTTVARLAHDLGGTRRWVREVLGPLAEDTEGAERLRETVRVHLRNGGSYVRTGEVLLLHRNTVKYRIQQVEAMRGRPLEDGRLDLELALHAWHLLGSVVLVGGGHTR</sequence>
<evidence type="ECO:0000259" key="3">
    <source>
        <dbReference type="Pfam" id="PF14361"/>
    </source>
</evidence>
<dbReference type="InterPro" id="IPR025736">
    <property type="entry name" value="PucR_C-HTH_dom"/>
</dbReference>